<feature type="compositionally biased region" description="Polar residues" evidence="1">
    <location>
        <begin position="298"/>
        <end position="314"/>
    </location>
</feature>
<feature type="compositionally biased region" description="Basic and acidic residues" evidence="1">
    <location>
        <begin position="346"/>
        <end position="357"/>
    </location>
</feature>
<evidence type="ECO:0000313" key="3">
    <source>
        <dbReference type="Proteomes" id="UP000190831"/>
    </source>
</evidence>
<dbReference type="OMA" id="YLRIMCM"/>
<dbReference type="OrthoDB" id="4036071at2759"/>
<name>A0A1G4MJW3_LACFM</name>
<evidence type="ECO:0000256" key="1">
    <source>
        <dbReference type="SAM" id="MobiDB-lite"/>
    </source>
</evidence>
<feature type="region of interest" description="Disordered" evidence="1">
    <location>
        <begin position="197"/>
        <end position="218"/>
    </location>
</feature>
<dbReference type="EMBL" id="LT598491">
    <property type="protein sequence ID" value="SCW04162.1"/>
    <property type="molecule type" value="Genomic_DNA"/>
</dbReference>
<reference evidence="2 3" key="1">
    <citation type="submission" date="2016-03" db="EMBL/GenBank/DDBJ databases">
        <authorList>
            <person name="Devillers H."/>
        </authorList>
    </citation>
    <scope>NUCLEOTIDE SEQUENCE [LARGE SCALE GENOMIC DNA]</scope>
    <source>
        <strain evidence="2">CBS 6772</strain>
    </source>
</reference>
<protein>
    <submittedName>
        <fullName evidence="2">LAFE_0H07448g1_1</fullName>
    </submittedName>
</protein>
<dbReference type="AlphaFoldDB" id="A0A1G4MJW3"/>
<accession>A0A1G4MJW3</accession>
<sequence>MQDTTESLSQMQKILDFRDKKVLEQDPESFTFKRMMIERRLRKAAVRHQENERNYSIGRLDRVDTEYLETMCMDYSVLKMAGIAFRSENDTASHSSQTIEKEDALASEVYEQQHFTMDGLISKELNNDKGSRHINHVHKDRRLIENAVRNTEIVKSLLANDSAKQEEQKNSTHNNSPGELLSCTSNTRLAQNQNASGLEGLKTDPPQNPTSKTISRPKTEAYYETGNKNQQNLSTGMFYGANNSPLGAANNYSNLKFEHCQPSSFPFDNSSTAPSQELESSIKGYVSSQNVAYNFPQQSTIVSPPPTSQLSNSIEIKKSRSGTLPPRQVSKPKRNDGRSKAPKALRKMENVAKKYDL</sequence>
<evidence type="ECO:0000313" key="2">
    <source>
        <dbReference type="EMBL" id="SCW04162.1"/>
    </source>
</evidence>
<dbReference type="Proteomes" id="UP000190831">
    <property type="component" value="Chromosome H"/>
</dbReference>
<feature type="region of interest" description="Disordered" evidence="1">
    <location>
        <begin position="298"/>
        <end position="357"/>
    </location>
</feature>
<organism evidence="2 3">
    <name type="scientific">Lachancea fermentati</name>
    <name type="common">Zygosaccharomyces fermentati</name>
    <dbReference type="NCBI Taxonomy" id="4955"/>
    <lineage>
        <taxon>Eukaryota</taxon>
        <taxon>Fungi</taxon>
        <taxon>Dikarya</taxon>
        <taxon>Ascomycota</taxon>
        <taxon>Saccharomycotina</taxon>
        <taxon>Saccharomycetes</taxon>
        <taxon>Saccharomycetales</taxon>
        <taxon>Saccharomycetaceae</taxon>
        <taxon>Lachancea</taxon>
    </lineage>
</organism>
<proteinExistence type="predicted"/>
<gene>
    <name evidence="2" type="ORF">LAFE_0H07448G</name>
</gene>
<feature type="compositionally biased region" description="Polar residues" evidence="1">
    <location>
        <begin position="171"/>
        <end position="182"/>
    </location>
</feature>
<feature type="region of interest" description="Disordered" evidence="1">
    <location>
        <begin position="160"/>
        <end position="182"/>
    </location>
</feature>
<keyword evidence="3" id="KW-1185">Reference proteome</keyword>